<keyword evidence="3" id="KW-0479">Metal-binding</keyword>
<keyword evidence="4" id="KW-0378">Hydrolase</keyword>
<dbReference type="InterPro" id="IPR011650">
    <property type="entry name" value="Peptidase_M20_dimer"/>
</dbReference>
<name>A0A368GGH8_ANCCA</name>
<proteinExistence type="inferred from homology"/>
<feature type="domain" description="Peptidase M20 dimerisation" evidence="6">
    <location>
        <begin position="38"/>
        <end position="154"/>
    </location>
</feature>
<dbReference type="GO" id="GO:0016787">
    <property type="term" value="F:hydrolase activity"/>
    <property type="evidence" value="ECO:0007669"/>
    <property type="project" value="UniProtKB-KW"/>
</dbReference>
<dbReference type="Proteomes" id="UP000252519">
    <property type="component" value="Unassembled WGS sequence"/>
</dbReference>
<evidence type="ECO:0000256" key="5">
    <source>
        <dbReference type="ARBA" id="ARBA00022833"/>
    </source>
</evidence>
<dbReference type="SUPFAM" id="SSF53187">
    <property type="entry name" value="Zn-dependent exopeptidases"/>
    <property type="match status" value="1"/>
</dbReference>
<evidence type="ECO:0000313" key="8">
    <source>
        <dbReference type="Proteomes" id="UP000252519"/>
    </source>
</evidence>
<reference evidence="7 8" key="1">
    <citation type="submission" date="2014-10" db="EMBL/GenBank/DDBJ databases">
        <title>Draft genome of the hookworm Ancylostoma caninum.</title>
        <authorList>
            <person name="Mitreva M."/>
        </authorList>
    </citation>
    <scope>NUCLEOTIDE SEQUENCE [LARGE SCALE GENOMIC DNA]</scope>
    <source>
        <strain evidence="7 8">Baltimore</strain>
    </source>
</reference>
<evidence type="ECO:0000256" key="4">
    <source>
        <dbReference type="ARBA" id="ARBA00022801"/>
    </source>
</evidence>
<accession>A0A368GGH8</accession>
<evidence type="ECO:0000256" key="3">
    <source>
        <dbReference type="ARBA" id="ARBA00022723"/>
    </source>
</evidence>
<evidence type="ECO:0000256" key="1">
    <source>
        <dbReference type="ARBA" id="ARBA00001947"/>
    </source>
</evidence>
<dbReference type="PANTHER" id="PTHR43808">
    <property type="entry name" value="ACETYLORNITHINE DEACETYLASE"/>
    <property type="match status" value="1"/>
</dbReference>
<dbReference type="Gene3D" id="3.30.70.360">
    <property type="match status" value="1"/>
</dbReference>
<comment type="cofactor">
    <cofactor evidence="1">
        <name>Zn(2+)</name>
        <dbReference type="ChEBI" id="CHEBI:29105"/>
    </cofactor>
</comment>
<dbReference type="InterPro" id="IPR036264">
    <property type="entry name" value="Bact_exopeptidase_dim_dom"/>
</dbReference>
<dbReference type="STRING" id="29170.A0A368GGH8"/>
<dbReference type="AlphaFoldDB" id="A0A368GGH8"/>
<comment type="caution">
    <text evidence="7">The sequence shown here is derived from an EMBL/GenBank/DDBJ whole genome shotgun (WGS) entry which is preliminary data.</text>
</comment>
<evidence type="ECO:0000256" key="2">
    <source>
        <dbReference type="ARBA" id="ARBA00006247"/>
    </source>
</evidence>
<dbReference type="OrthoDB" id="3064516at2759"/>
<sequence length="239" mass="25919">MACMVSAAQSLVDSHPEIAAQVALLFVVGEEVDHVGMQVIVKCKGKAGHSGYPSEGESAIHKLIPVLNDVLNYKWPSDDTYGKYSRSMTLQRKTVLISFMYSGQALGGTTTVNIGIIEGGQAQNAWAENAYARIFVRVTTSVADVQKKLEDIVAGRASIEVTSYNEPVVLSNPPIPLPTDQVAFNTDLPYYSRLSSLRGKYLFGAGTIKVAHSQREFVPKCELHACKEALIALVLKLCS</sequence>
<keyword evidence="5" id="KW-0862">Zinc</keyword>
<protein>
    <submittedName>
        <fullName evidence="7">Peptidase dimerization domain protein</fullName>
    </submittedName>
</protein>
<keyword evidence="8" id="KW-1185">Reference proteome</keyword>
<gene>
    <name evidence="7" type="ORF">ANCCAN_11882</name>
</gene>
<dbReference type="InterPro" id="IPR050072">
    <property type="entry name" value="Peptidase_M20A"/>
</dbReference>
<evidence type="ECO:0000313" key="7">
    <source>
        <dbReference type="EMBL" id="RCN42140.1"/>
    </source>
</evidence>
<dbReference type="Pfam" id="PF07687">
    <property type="entry name" value="M20_dimer"/>
    <property type="match status" value="1"/>
</dbReference>
<comment type="similarity">
    <text evidence="2">Belongs to the peptidase M20A family.</text>
</comment>
<dbReference type="EMBL" id="JOJR01000208">
    <property type="protein sequence ID" value="RCN42140.1"/>
    <property type="molecule type" value="Genomic_DNA"/>
</dbReference>
<organism evidence="7 8">
    <name type="scientific">Ancylostoma caninum</name>
    <name type="common">Dog hookworm</name>
    <dbReference type="NCBI Taxonomy" id="29170"/>
    <lineage>
        <taxon>Eukaryota</taxon>
        <taxon>Metazoa</taxon>
        <taxon>Ecdysozoa</taxon>
        <taxon>Nematoda</taxon>
        <taxon>Chromadorea</taxon>
        <taxon>Rhabditida</taxon>
        <taxon>Rhabditina</taxon>
        <taxon>Rhabditomorpha</taxon>
        <taxon>Strongyloidea</taxon>
        <taxon>Ancylostomatidae</taxon>
        <taxon>Ancylostomatinae</taxon>
        <taxon>Ancylostoma</taxon>
    </lineage>
</organism>
<dbReference type="PANTHER" id="PTHR43808:SF8">
    <property type="entry name" value="PEPTIDASE M20 DIMERISATION DOMAIN-CONTAINING PROTEIN"/>
    <property type="match status" value="1"/>
</dbReference>
<dbReference type="SUPFAM" id="SSF55031">
    <property type="entry name" value="Bacterial exopeptidase dimerisation domain"/>
    <property type="match status" value="1"/>
</dbReference>
<evidence type="ECO:0000259" key="6">
    <source>
        <dbReference type="Pfam" id="PF07687"/>
    </source>
</evidence>